<evidence type="ECO:0008006" key="2">
    <source>
        <dbReference type="Google" id="ProtNLM"/>
    </source>
</evidence>
<dbReference type="Pfam" id="PF02567">
    <property type="entry name" value="PhzC-PhzF"/>
    <property type="match status" value="1"/>
</dbReference>
<dbReference type="GO" id="GO:0005737">
    <property type="term" value="C:cytoplasm"/>
    <property type="evidence" value="ECO:0007669"/>
    <property type="project" value="TreeGrafter"/>
</dbReference>
<dbReference type="Gene3D" id="3.10.310.10">
    <property type="entry name" value="Diaminopimelate Epimerase, Chain A, domain 1"/>
    <property type="match status" value="2"/>
</dbReference>
<evidence type="ECO:0000313" key="1">
    <source>
        <dbReference type="EMBL" id="GAF74440.1"/>
    </source>
</evidence>
<gene>
    <name evidence="1" type="ORF">S01H1_03099</name>
</gene>
<dbReference type="GO" id="GO:0016853">
    <property type="term" value="F:isomerase activity"/>
    <property type="evidence" value="ECO:0007669"/>
    <property type="project" value="TreeGrafter"/>
</dbReference>
<dbReference type="PIRSF" id="PIRSF016184">
    <property type="entry name" value="PhzC_PhzF"/>
    <property type="match status" value="1"/>
</dbReference>
<feature type="non-terminal residue" evidence="1">
    <location>
        <position position="1"/>
    </location>
</feature>
<name>X0TEG4_9ZZZZ</name>
<dbReference type="SUPFAM" id="SSF54506">
    <property type="entry name" value="Diaminopimelate epimerase-like"/>
    <property type="match status" value="1"/>
</dbReference>
<dbReference type="AlphaFoldDB" id="X0TEG4"/>
<dbReference type="NCBIfam" id="TIGR00654">
    <property type="entry name" value="PhzF_family"/>
    <property type="match status" value="1"/>
</dbReference>
<dbReference type="EMBL" id="BARS01001639">
    <property type="protein sequence ID" value="GAF74440.1"/>
    <property type="molecule type" value="Genomic_DNA"/>
</dbReference>
<reference evidence="1" key="1">
    <citation type="journal article" date="2014" name="Front. Microbiol.">
        <title>High frequency of phylogenetically diverse reductive dehalogenase-homologous genes in deep subseafloor sedimentary metagenomes.</title>
        <authorList>
            <person name="Kawai M."/>
            <person name="Futagami T."/>
            <person name="Toyoda A."/>
            <person name="Takaki Y."/>
            <person name="Nishi S."/>
            <person name="Hori S."/>
            <person name="Arai W."/>
            <person name="Tsubouchi T."/>
            <person name="Morono Y."/>
            <person name="Uchiyama I."/>
            <person name="Ito T."/>
            <person name="Fujiyama A."/>
            <person name="Inagaki F."/>
            <person name="Takami H."/>
        </authorList>
    </citation>
    <scope>NUCLEOTIDE SEQUENCE</scope>
    <source>
        <strain evidence="1">Expedition CK06-06</strain>
    </source>
</reference>
<organism evidence="1">
    <name type="scientific">marine sediment metagenome</name>
    <dbReference type="NCBI Taxonomy" id="412755"/>
    <lineage>
        <taxon>unclassified sequences</taxon>
        <taxon>metagenomes</taxon>
        <taxon>ecological metagenomes</taxon>
    </lineage>
</organism>
<protein>
    <recommendedName>
        <fullName evidence="2">PhzF family phenazine biosynthesis protein</fullName>
    </recommendedName>
</protein>
<proteinExistence type="predicted"/>
<comment type="caution">
    <text evidence="1">The sequence shown here is derived from an EMBL/GenBank/DDBJ whole genome shotgun (WGS) entry which is preliminary data.</text>
</comment>
<accession>X0TEG4</accession>
<dbReference type="PANTHER" id="PTHR13774:SF32">
    <property type="entry name" value="ANTISENSE-ENHANCING SEQUENCE 1"/>
    <property type="match status" value="1"/>
</dbReference>
<dbReference type="InterPro" id="IPR003719">
    <property type="entry name" value="Phenazine_PhzF-like"/>
</dbReference>
<sequence>TPTGELPFAGHPTVGSAHAVLESGMVPSQSGSLRQECLAGVLPLTVEGTSPDRRIFVRVPEAKVLRDHGEATQALSATLGATIVTRPAPAAIDVGPTWLVACMEDVESVRRLEPDMTALAKLSRDLDVVGVNVFSVGSAEGAAVHVRSFAPAAGIAEDPVCGSGNATVAAYLANTGMLGEVGESYVASQGTEMGRDGEVFVRVLDTGRHIEIGGRAVTVIDGHISL</sequence>
<dbReference type="PANTHER" id="PTHR13774">
    <property type="entry name" value="PHENAZINE BIOSYNTHESIS PROTEIN"/>
    <property type="match status" value="1"/>
</dbReference>